<dbReference type="EMBL" id="JAZDUA010000050">
    <property type="protein sequence ID" value="KAK7870862.1"/>
    <property type="molecule type" value="Genomic_DNA"/>
</dbReference>
<gene>
    <name evidence="2" type="ORF">R5R35_011249</name>
</gene>
<dbReference type="SMART" id="SM00708">
    <property type="entry name" value="PhBP"/>
    <property type="match status" value="1"/>
</dbReference>
<proteinExistence type="predicted"/>
<dbReference type="InterPro" id="IPR006170">
    <property type="entry name" value="PBP/GOBP"/>
</dbReference>
<dbReference type="Pfam" id="PF01395">
    <property type="entry name" value="PBP_GOBP"/>
    <property type="match status" value="1"/>
</dbReference>
<keyword evidence="1" id="KW-0732">Signal</keyword>
<reference evidence="2 3" key="1">
    <citation type="submission" date="2024-03" db="EMBL/GenBank/DDBJ databases">
        <title>The genome assembly and annotation of the cricket Gryllus longicercus Weissman &amp; Gray.</title>
        <authorList>
            <person name="Szrajer S."/>
            <person name="Gray D."/>
            <person name="Ylla G."/>
        </authorList>
    </citation>
    <scope>NUCLEOTIDE SEQUENCE [LARGE SCALE GENOMIC DNA]</scope>
    <source>
        <strain evidence="2">DAG 2021-001</strain>
        <tissue evidence="2">Whole body minus gut</tissue>
    </source>
</reference>
<sequence length="149" mass="16978">MKQYCFVFFHLFFALALCWAQMTTEGPMSGYQRCRDKFPNINETQFQEELKGEVTNDAKCFLHCMFEYQNIMSGNTINATALNSVFDHHEDKYKNEMIAAANACLKEKDPADGCNTAYKFSVCFDDASSKIRKSTNEPSAPVSLVESLY</sequence>
<dbReference type="SUPFAM" id="SSF47565">
    <property type="entry name" value="Insect pheromone/odorant-binding proteins"/>
    <property type="match status" value="1"/>
</dbReference>
<dbReference type="Gene3D" id="1.10.238.20">
    <property type="entry name" value="Pheromone/general odorant binding protein domain"/>
    <property type="match status" value="1"/>
</dbReference>
<feature type="signal peptide" evidence="1">
    <location>
        <begin position="1"/>
        <end position="20"/>
    </location>
</feature>
<evidence type="ECO:0000313" key="3">
    <source>
        <dbReference type="Proteomes" id="UP001378592"/>
    </source>
</evidence>
<keyword evidence="3" id="KW-1185">Reference proteome</keyword>
<name>A0AAN9VZU1_9ORTH</name>
<protein>
    <recommendedName>
        <fullName evidence="4">Odorant binding protein</fullName>
    </recommendedName>
</protein>
<accession>A0AAN9VZU1</accession>
<dbReference type="CDD" id="cd23992">
    <property type="entry name" value="PBP_GOBP"/>
    <property type="match status" value="1"/>
</dbReference>
<evidence type="ECO:0008006" key="4">
    <source>
        <dbReference type="Google" id="ProtNLM"/>
    </source>
</evidence>
<evidence type="ECO:0000313" key="2">
    <source>
        <dbReference type="EMBL" id="KAK7870862.1"/>
    </source>
</evidence>
<dbReference type="AlphaFoldDB" id="A0AAN9VZU1"/>
<feature type="chain" id="PRO_5042998200" description="Odorant binding protein" evidence="1">
    <location>
        <begin position="21"/>
        <end position="149"/>
    </location>
</feature>
<comment type="caution">
    <text evidence="2">The sequence shown here is derived from an EMBL/GenBank/DDBJ whole genome shotgun (WGS) entry which is preliminary data.</text>
</comment>
<dbReference type="GO" id="GO:0005549">
    <property type="term" value="F:odorant binding"/>
    <property type="evidence" value="ECO:0007669"/>
    <property type="project" value="InterPro"/>
</dbReference>
<dbReference type="InterPro" id="IPR036728">
    <property type="entry name" value="PBP_GOBP_sf"/>
</dbReference>
<organism evidence="2 3">
    <name type="scientific">Gryllus longicercus</name>
    <dbReference type="NCBI Taxonomy" id="2509291"/>
    <lineage>
        <taxon>Eukaryota</taxon>
        <taxon>Metazoa</taxon>
        <taxon>Ecdysozoa</taxon>
        <taxon>Arthropoda</taxon>
        <taxon>Hexapoda</taxon>
        <taxon>Insecta</taxon>
        <taxon>Pterygota</taxon>
        <taxon>Neoptera</taxon>
        <taxon>Polyneoptera</taxon>
        <taxon>Orthoptera</taxon>
        <taxon>Ensifera</taxon>
        <taxon>Gryllidea</taxon>
        <taxon>Grylloidea</taxon>
        <taxon>Gryllidae</taxon>
        <taxon>Gryllinae</taxon>
        <taxon>Gryllus</taxon>
    </lineage>
</organism>
<dbReference type="Proteomes" id="UP001378592">
    <property type="component" value="Unassembled WGS sequence"/>
</dbReference>
<evidence type="ECO:0000256" key="1">
    <source>
        <dbReference type="SAM" id="SignalP"/>
    </source>
</evidence>